<dbReference type="InterPro" id="IPR051533">
    <property type="entry name" value="WaaL-like"/>
</dbReference>
<proteinExistence type="predicted"/>
<reference evidence="8" key="1">
    <citation type="submission" date="2017-01" db="EMBL/GenBank/DDBJ databases">
        <authorList>
            <person name="Mah S.A."/>
            <person name="Swanson W.J."/>
            <person name="Moy G.W."/>
            <person name="Vacquier V.D."/>
        </authorList>
    </citation>
    <scope>NUCLEOTIDE SEQUENCE [LARGE SCALE GENOMIC DNA]</scope>
    <source>
        <strain evidence="8">124861</strain>
    </source>
</reference>
<feature type="transmembrane region" description="Helical" evidence="5">
    <location>
        <begin position="58"/>
        <end position="78"/>
    </location>
</feature>
<feature type="transmembrane region" description="Helical" evidence="5">
    <location>
        <begin position="6"/>
        <end position="23"/>
    </location>
</feature>
<evidence type="ECO:0000256" key="4">
    <source>
        <dbReference type="ARBA" id="ARBA00023136"/>
    </source>
</evidence>
<protein>
    <recommendedName>
        <fullName evidence="6">O-antigen ligase-related domain-containing protein</fullName>
    </recommendedName>
</protein>
<feature type="domain" description="O-antigen ligase-related" evidence="6">
    <location>
        <begin position="200"/>
        <end position="352"/>
    </location>
</feature>
<accession>A0A1X3DKX9</accession>
<gene>
    <name evidence="7" type="ORF">BV912_01195</name>
</gene>
<dbReference type="GO" id="GO:0016020">
    <property type="term" value="C:membrane"/>
    <property type="evidence" value="ECO:0007669"/>
    <property type="project" value="UniProtKB-SubCell"/>
</dbReference>
<organism evidence="7 8">
    <name type="scientific">Neisseria dumasiana</name>
    <dbReference type="NCBI Taxonomy" id="1931275"/>
    <lineage>
        <taxon>Bacteria</taxon>
        <taxon>Pseudomonadati</taxon>
        <taxon>Pseudomonadota</taxon>
        <taxon>Betaproteobacteria</taxon>
        <taxon>Neisseriales</taxon>
        <taxon>Neisseriaceae</taxon>
        <taxon>Neisseria</taxon>
    </lineage>
</organism>
<feature type="transmembrane region" description="Helical" evidence="5">
    <location>
        <begin position="35"/>
        <end position="52"/>
    </location>
</feature>
<evidence type="ECO:0000313" key="8">
    <source>
        <dbReference type="Proteomes" id="UP000193303"/>
    </source>
</evidence>
<sequence length="445" mass="49688">MKIKNINLYILLVFGMLGAYMVGPSLSYKFGIQRIDNFLTILFIASTLMIGALESKRFPPPVALLLLCLTVMTAWSALHLGISSISGSQFIDLMFFISIPCFFYLLYLIISRSEQPLRFVRRLILFFAAFICIPPFIEIGAGIQFVTAAEELAIEAGAVKGLFFNPNNLATTAVCLAPAVLVFFNFEAQNRKQVLTGWALYLLLGVIVFASVSRTAIACYVLLTLLVLMYRKNGLATLLSVAVVYLAFAMIPPYAIQDFLLSLNSNEFLERFSSRIYLFLYDFGSDNSVSSRQEIYNHFWNHTPLLFTGYGPKNFAEFFGGHISTSLGFENPHSFIIELYLGFGIVSLLGFLGYVAGYTAVFAFAKGIPNRLRVFALTAMAIFLIGSFIPSSILRLPFVWLPCFLIAIYTVCAKPLHIFQTASRLNPYPKSKSIPTIKPNQRRAT</sequence>
<keyword evidence="3 5" id="KW-1133">Transmembrane helix</keyword>
<dbReference type="RefSeq" id="WP_085357770.1">
    <property type="nucleotide sequence ID" value="NZ_MTAB01000002.1"/>
</dbReference>
<evidence type="ECO:0000256" key="2">
    <source>
        <dbReference type="ARBA" id="ARBA00022692"/>
    </source>
</evidence>
<feature type="transmembrane region" description="Helical" evidence="5">
    <location>
        <begin position="339"/>
        <end position="365"/>
    </location>
</feature>
<feature type="transmembrane region" description="Helical" evidence="5">
    <location>
        <begin position="198"/>
        <end position="228"/>
    </location>
</feature>
<feature type="transmembrane region" description="Helical" evidence="5">
    <location>
        <begin position="235"/>
        <end position="256"/>
    </location>
</feature>
<keyword evidence="2 5" id="KW-0812">Transmembrane</keyword>
<evidence type="ECO:0000313" key="7">
    <source>
        <dbReference type="EMBL" id="OSI25023.1"/>
    </source>
</evidence>
<dbReference type="InterPro" id="IPR007016">
    <property type="entry name" value="O-antigen_ligase-rel_domated"/>
</dbReference>
<comment type="subcellular location">
    <subcellularLocation>
        <location evidence="1">Membrane</location>
        <topology evidence="1">Multi-pass membrane protein</topology>
    </subcellularLocation>
</comment>
<evidence type="ECO:0000256" key="3">
    <source>
        <dbReference type="ARBA" id="ARBA00022989"/>
    </source>
</evidence>
<dbReference type="AlphaFoldDB" id="A0A1X3DKX9"/>
<feature type="transmembrane region" description="Helical" evidence="5">
    <location>
        <begin position="372"/>
        <end position="393"/>
    </location>
</feature>
<comment type="caution">
    <text evidence="7">The sequence shown here is derived from an EMBL/GenBank/DDBJ whole genome shotgun (WGS) entry which is preliminary data.</text>
</comment>
<evidence type="ECO:0000256" key="5">
    <source>
        <dbReference type="SAM" id="Phobius"/>
    </source>
</evidence>
<evidence type="ECO:0000256" key="1">
    <source>
        <dbReference type="ARBA" id="ARBA00004141"/>
    </source>
</evidence>
<dbReference type="Pfam" id="PF04932">
    <property type="entry name" value="Wzy_C"/>
    <property type="match status" value="1"/>
</dbReference>
<feature type="transmembrane region" description="Helical" evidence="5">
    <location>
        <begin position="90"/>
        <end position="110"/>
    </location>
</feature>
<dbReference type="PANTHER" id="PTHR37422:SF13">
    <property type="entry name" value="LIPOPOLYSACCHARIDE BIOSYNTHESIS PROTEIN PA4999-RELATED"/>
    <property type="match status" value="1"/>
</dbReference>
<dbReference type="STRING" id="1931275.BV914_01725"/>
<dbReference type="EMBL" id="MTAB01000002">
    <property type="protein sequence ID" value="OSI25023.1"/>
    <property type="molecule type" value="Genomic_DNA"/>
</dbReference>
<evidence type="ECO:0000259" key="6">
    <source>
        <dbReference type="Pfam" id="PF04932"/>
    </source>
</evidence>
<name>A0A1X3DKX9_9NEIS</name>
<dbReference type="PANTHER" id="PTHR37422">
    <property type="entry name" value="TEICHURONIC ACID BIOSYNTHESIS PROTEIN TUAE"/>
    <property type="match status" value="1"/>
</dbReference>
<feature type="transmembrane region" description="Helical" evidence="5">
    <location>
        <begin position="399"/>
        <end position="419"/>
    </location>
</feature>
<keyword evidence="4 5" id="KW-0472">Membrane</keyword>
<dbReference type="OrthoDB" id="8606812at2"/>
<dbReference type="Proteomes" id="UP000193303">
    <property type="component" value="Unassembled WGS sequence"/>
</dbReference>
<feature type="transmembrane region" description="Helical" evidence="5">
    <location>
        <begin position="122"/>
        <end position="146"/>
    </location>
</feature>